<dbReference type="GO" id="GO:0005634">
    <property type="term" value="C:nucleus"/>
    <property type="evidence" value="ECO:0007669"/>
    <property type="project" value="UniProtKB-SubCell"/>
</dbReference>
<dbReference type="AlphaFoldDB" id="A0A7J0F2M7"/>
<dbReference type="PANTHER" id="PTHR12663:SF0">
    <property type="entry name" value="PRECOCIOUS DISSOCIATION OF SISTERS 5, ISOFORM A"/>
    <property type="match status" value="1"/>
</dbReference>
<evidence type="ECO:0000256" key="5">
    <source>
        <dbReference type="SAM" id="MobiDB-lite"/>
    </source>
</evidence>
<evidence type="ECO:0000256" key="4">
    <source>
        <dbReference type="ARBA" id="ARBA00023242"/>
    </source>
</evidence>
<comment type="caution">
    <text evidence="7">The sequence shown here is derived from an EMBL/GenBank/DDBJ whole genome shotgun (WGS) entry which is preliminary data.</text>
</comment>
<organism evidence="7 8">
    <name type="scientific">Actinidia rufa</name>
    <dbReference type="NCBI Taxonomy" id="165716"/>
    <lineage>
        <taxon>Eukaryota</taxon>
        <taxon>Viridiplantae</taxon>
        <taxon>Streptophyta</taxon>
        <taxon>Embryophyta</taxon>
        <taxon>Tracheophyta</taxon>
        <taxon>Spermatophyta</taxon>
        <taxon>Magnoliopsida</taxon>
        <taxon>eudicotyledons</taxon>
        <taxon>Gunneridae</taxon>
        <taxon>Pentapetalae</taxon>
        <taxon>asterids</taxon>
        <taxon>Ericales</taxon>
        <taxon>Actinidiaceae</taxon>
        <taxon>Actinidia</taxon>
    </lineage>
</organism>
<evidence type="ECO:0000313" key="8">
    <source>
        <dbReference type="Proteomes" id="UP000585474"/>
    </source>
</evidence>
<accession>A0A7J0F2M7</accession>
<evidence type="ECO:0000256" key="1">
    <source>
        <dbReference type="ARBA" id="ARBA00004123"/>
    </source>
</evidence>
<proteinExistence type="predicted"/>
<dbReference type="Pfam" id="PF21743">
    <property type="entry name" value="PTM_DIR17_Tudor"/>
    <property type="match status" value="1"/>
</dbReference>
<name>A0A7J0F2M7_9ERIC</name>
<reference evidence="7 8" key="1">
    <citation type="submission" date="2019-07" db="EMBL/GenBank/DDBJ databases">
        <title>De Novo Assembly of kiwifruit Actinidia rufa.</title>
        <authorList>
            <person name="Sugita-Konishi S."/>
            <person name="Sato K."/>
            <person name="Mori E."/>
            <person name="Abe Y."/>
            <person name="Kisaki G."/>
            <person name="Hamano K."/>
            <person name="Suezawa K."/>
            <person name="Otani M."/>
            <person name="Fukuda T."/>
            <person name="Manabe T."/>
            <person name="Gomi K."/>
            <person name="Tabuchi M."/>
            <person name="Akimitsu K."/>
            <person name="Kataoka I."/>
        </authorList>
    </citation>
    <scope>NUCLEOTIDE SEQUENCE [LARGE SCALE GENOMIC DNA]</scope>
    <source>
        <strain evidence="8">cv. Fuchu</strain>
    </source>
</reference>
<dbReference type="EMBL" id="BJWL01000008">
    <property type="protein sequence ID" value="GFY92873.1"/>
    <property type="molecule type" value="Genomic_DNA"/>
</dbReference>
<protein>
    <submittedName>
        <fullName evidence="7">Homologue of trithorax</fullName>
    </submittedName>
</protein>
<evidence type="ECO:0000256" key="2">
    <source>
        <dbReference type="ARBA" id="ARBA00022763"/>
    </source>
</evidence>
<dbReference type="OrthoDB" id="1746409at2759"/>
<dbReference type="Gene3D" id="2.30.30.140">
    <property type="match status" value="1"/>
</dbReference>
<dbReference type="Proteomes" id="UP000585474">
    <property type="component" value="Unassembled WGS sequence"/>
</dbReference>
<dbReference type="PANTHER" id="PTHR12663">
    <property type="entry name" value="ANDROGEN INDUCED INHIBITOR OF PROLIFERATION AS3 / PDS5-RELATED"/>
    <property type="match status" value="1"/>
</dbReference>
<evidence type="ECO:0000256" key="3">
    <source>
        <dbReference type="ARBA" id="ARBA00023204"/>
    </source>
</evidence>
<gene>
    <name evidence="7" type="ORF">Acr_08g0012690</name>
</gene>
<comment type="subcellular location">
    <subcellularLocation>
        <location evidence="1">Nucleus</location>
    </subcellularLocation>
</comment>
<dbReference type="GO" id="GO:0006281">
    <property type="term" value="P:DNA repair"/>
    <property type="evidence" value="ECO:0007669"/>
    <property type="project" value="UniProtKB-KW"/>
</dbReference>
<dbReference type="GO" id="GO:0007064">
    <property type="term" value="P:mitotic sister chromatid cohesion"/>
    <property type="evidence" value="ECO:0007669"/>
    <property type="project" value="InterPro"/>
</dbReference>
<feature type="domain" description="PTM/DIR17-like Tudor" evidence="6">
    <location>
        <begin position="248"/>
        <end position="278"/>
    </location>
</feature>
<keyword evidence="4" id="KW-0539">Nucleus</keyword>
<evidence type="ECO:0000313" key="7">
    <source>
        <dbReference type="EMBL" id="GFY92873.1"/>
    </source>
</evidence>
<keyword evidence="3" id="KW-0234">DNA repair</keyword>
<sequence length="344" mass="39134">MAFGTRSFNYNNVKAEEVEEADNHHQQGEEIETGTGTPIRYVPLCDLYSATSPCVGGSSNGIVSKKVKARKLLHHHNHNDHNHNNNNSSNRVIKEEDTHNKPQKPPIINFYTRKRPRNSKKSLFFDSSEPLLDSCANGSVTLGVVKEEQEEEVGDEGIDGLKHMKKQKRKGKSRNNELLSLGVDLCELGQFDDGPRMRGTRKRDPKLQYNNVSRRRKRGPSEDSQMVDYSATRWIRSACCKQVYWPLDDDWYTGRVVGYNGETGRHQISYEDGDEESIVLSNERIKFYVSRDQMQRLNLSYSIKNSDADGLDFSEMVVLAASFEDCHELGPGDIIWAKLPGENH</sequence>
<feature type="region of interest" description="Disordered" evidence="5">
    <location>
        <begin position="76"/>
        <end position="109"/>
    </location>
</feature>
<keyword evidence="8" id="KW-1185">Reference proteome</keyword>
<dbReference type="InterPro" id="IPR039776">
    <property type="entry name" value="Pds5"/>
</dbReference>
<evidence type="ECO:0000259" key="6">
    <source>
        <dbReference type="Pfam" id="PF21743"/>
    </source>
</evidence>
<dbReference type="InterPro" id="IPR047365">
    <property type="entry name" value="Tudor_AtPTM-like"/>
</dbReference>
<dbReference type="CDD" id="cd20404">
    <property type="entry name" value="Tudor_Agenet_AtEML-like"/>
    <property type="match status" value="1"/>
</dbReference>
<keyword evidence="2" id="KW-0227">DNA damage</keyword>
<dbReference type="GO" id="GO:0000785">
    <property type="term" value="C:chromatin"/>
    <property type="evidence" value="ECO:0007669"/>
    <property type="project" value="TreeGrafter"/>
</dbReference>